<dbReference type="Pfam" id="PF05521">
    <property type="entry name" value="Phage_HCP"/>
    <property type="match status" value="1"/>
</dbReference>
<evidence type="ECO:0000313" key="2">
    <source>
        <dbReference type="Proteomes" id="UP000366051"/>
    </source>
</evidence>
<dbReference type="Proteomes" id="UP000366051">
    <property type="component" value="Chromosome"/>
</dbReference>
<name>A0A5Q2MXP7_9FIRM</name>
<dbReference type="KEGG" id="hcv:FTV88_1200"/>
<dbReference type="AlphaFoldDB" id="A0A5Q2MXP7"/>
<keyword evidence="2" id="KW-1185">Reference proteome</keyword>
<dbReference type="InterPro" id="IPR038666">
    <property type="entry name" value="SSP1_head-tail_sf"/>
</dbReference>
<accession>A0A5Q2MXP7</accession>
<dbReference type="Gene3D" id="2.40.10.270">
    <property type="entry name" value="Bacteriophage SPP1 head-tail adaptor protein"/>
    <property type="match status" value="1"/>
</dbReference>
<sequence>MIGQLKERITFQKKILSKTTNGFEVESWQDVCTLWAAVSNLRGREFFAAAAVQAEKTVKFTIRYQKDIDSSMRILFHGKVYNITALDNINYENKYMEIKAREVIQDDQGRA</sequence>
<reference evidence="2" key="1">
    <citation type="submission" date="2019-11" db="EMBL/GenBank/DDBJ databases">
        <title>Genome sequence of Heliorestis convoluta strain HH, an alkaliphilic and minimalistic phototrophic bacterium from a soda lake in Egypt.</title>
        <authorList>
            <person name="Dewey E.D."/>
            <person name="Stokes L.M."/>
            <person name="Burchell B.M."/>
            <person name="Shaffer K.N."/>
            <person name="Huntington A.M."/>
            <person name="Baker J.M."/>
            <person name="Nadendla S."/>
            <person name="Giglio M.G."/>
            <person name="Touchman J.W."/>
            <person name="Blankenship R.E."/>
            <person name="Madigan M.T."/>
            <person name="Sattley W.M."/>
        </authorList>
    </citation>
    <scope>NUCLEOTIDE SEQUENCE [LARGE SCALE GENOMIC DNA]</scope>
    <source>
        <strain evidence="2">HH</strain>
    </source>
</reference>
<dbReference type="RefSeq" id="WP_243137352.1">
    <property type="nucleotide sequence ID" value="NZ_CP045875.1"/>
</dbReference>
<dbReference type="InterPro" id="IPR008767">
    <property type="entry name" value="Phage_SPP1_head-tail_adaptor"/>
</dbReference>
<evidence type="ECO:0000313" key="1">
    <source>
        <dbReference type="EMBL" id="QGG47347.1"/>
    </source>
</evidence>
<dbReference type="EMBL" id="CP045875">
    <property type="protein sequence ID" value="QGG47347.1"/>
    <property type="molecule type" value="Genomic_DNA"/>
</dbReference>
<organism evidence="1 2">
    <name type="scientific">Heliorestis convoluta</name>
    <dbReference type="NCBI Taxonomy" id="356322"/>
    <lineage>
        <taxon>Bacteria</taxon>
        <taxon>Bacillati</taxon>
        <taxon>Bacillota</taxon>
        <taxon>Clostridia</taxon>
        <taxon>Eubacteriales</taxon>
        <taxon>Heliobacteriaceae</taxon>
        <taxon>Heliorestis</taxon>
    </lineage>
</organism>
<protein>
    <submittedName>
        <fullName evidence="1">Head-tail adaptor protein</fullName>
    </submittedName>
</protein>
<dbReference type="NCBIfam" id="TIGR01563">
    <property type="entry name" value="gp16_SPP1"/>
    <property type="match status" value="1"/>
</dbReference>
<gene>
    <name evidence="1" type="ORF">FTV88_1200</name>
</gene>
<proteinExistence type="predicted"/>